<protein>
    <submittedName>
        <fullName evidence="2">Uncharacterized protein</fullName>
    </submittedName>
</protein>
<evidence type="ECO:0000313" key="2">
    <source>
        <dbReference type="EMBL" id="EJK64462.1"/>
    </source>
</evidence>
<keyword evidence="3" id="KW-1185">Reference proteome</keyword>
<gene>
    <name evidence="2" type="ORF">THAOC_14800</name>
</gene>
<name>K0T1V0_THAOC</name>
<sequence length="257" mass="28265">MNTGPLNTESYLHPTRTAPRPRGRGARRPRQPRYGNDGVTSGPGPVGCAARSPASTRAPTHPTPLASPADFRWRRPLRPTFRARCLQPSPPPAPCLPCRIATISNIVRSSFPKFRRRSALVARRFFRPAPPPFRARSSGTPRKLVTPSPSLRQRFAKASTRQLDFARDRPALLACLAAVGGALISRPPDHYCSGPPVPPVTVSSPNQNTERRQASGQPYRTRSSLSIAVPQVGGWRVYASASNQFKFQTDSLWYRGQ</sequence>
<evidence type="ECO:0000256" key="1">
    <source>
        <dbReference type="SAM" id="MobiDB-lite"/>
    </source>
</evidence>
<dbReference type="AlphaFoldDB" id="K0T1V0"/>
<organism evidence="2 3">
    <name type="scientific">Thalassiosira oceanica</name>
    <name type="common">Marine diatom</name>
    <dbReference type="NCBI Taxonomy" id="159749"/>
    <lineage>
        <taxon>Eukaryota</taxon>
        <taxon>Sar</taxon>
        <taxon>Stramenopiles</taxon>
        <taxon>Ochrophyta</taxon>
        <taxon>Bacillariophyta</taxon>
        <taxon>Coscinodiscophyceae</taxon>
        <taxon>Thalassiosirophycidae</taxon>
        <taxon>Thalassiosirales</taxon>
        <taxon>Thalassiosiraceae</taxon>
        <taxon>Thalassiosira</taxon>
    </lineage>
</organism>
<dbReference type="EMBL" id="AGNL01017231">
    <property type="protein sequence ID" value="EJK64462.1"/>
    <property type="molecule type" value="Genomic_DNA"/>
</dbReference>
<feature type="compositionally biased region" description="Basic residues" evidence="1">
    <location>
        <begin position="19"/>
        <end position="31"/>
    </location>
</feature>
<accession>K0T1V0</accession>
<proteinExistence type="predicted"/>
<feature type="compositionally biased region" description="Polar residues" evidence="1">
    <location>
        <begin position="1"/>
        <end position="10"/>
    </location>
</feature>
<dbReference type="Proteomes" id="UP000266841">
    <property type="component" value="Unassembled WGS sequence"/>
</dbReference>
<comment type="caution">
    <text evidence="2">The sequence shown here is derived from an EMBL/GenBank/DDBJ whole genome shotgun (WGS) entry which is preliminary data.</text>
</comment>
<feature type="region of interest" description="Disordered" evidence="1">
    <location>
        <begin position="194"/>
        <end position="223"/>
    </location>
</feature>
<reference evidence="2 3" key="1">
    <citation type="journal article" date="2012" name="Genome Biol.">
        <title>Genome and low-iron response of an oceanic diatom adapted to chronic iron limitation.</title>
        <authorList>
            <person name="Lommer M."/>
            <person name="Specht M."/>
            <person name="Roy A.S."/>
            <person name="Kraemer L."/>
            <person name="Andreson R."/>
            <person name="Gutowska M.A."/>
            <person name="Wolf J."/>
            <person name="Bergner S.V."/>
            <person name="Schilhabel M.B."/>
            <person name="Klostermeier U.C."/>
            <person name="Beiko R.G."/>
            <person name="Rosenstiel P."/>
            <person name="Hippler M."/>
            <person name="Laroche J."/>
        </authorList>
    </citation>
    <scope>NUCLEOTIDE SEQUENCE [LARGE SCALE GENOMIC DNA]</scope>
    <source>
        <strain evidence="2 3">CCMP1005</strain>
    </source>
</reference>
<evidence type="ECO:0000313" key="3">
    <source>
        <dbReference type="Proteomes" id="UP000266841"/>
    </source>
</evidence>
<feature type="region of interest" description="Disordered" evidence="1">
    <location>
        <begin position="1"/>
        <end position="70"/>
    </location>
</feature>
<feature type="compositionally biased region" description="Polar residues" evidence="1">
    <location>
        <begin position="214"/>
        <end position="223"/>
    </location>
</feature>